<dbReference type="PANTHER" id="PTHR42886">
    <property type="entry name" value="RE40534P-RELATED"/>
    <property type="match status" value="1"/>
</dbReference>
<gene>
    <name evidence="4" type="ORF">EJ04DRAFT_569174</name>
</gene>
<name>A0A9P4UY43_9PLEO</name>
<dbReference type="InterPro" id="IPR029058">
    <property type="entry name" value="AB_hydrolase_fold"/>
</dbReference>
<feature type="domain" description="AB hydrolase-1" evidence="3">
    <location>
        <begin position="94"/>
        <end position="342"/>
    </location>
</feature>
<sequence>MLYQLIAFVFLSSNLIQAHPTRSKCEDIQIPITISSPRFNITTSIENDWDAVALTFNLSRRDSVPLPISGALSDPVTSTYTIGATLCGGGSSLLVLTHGIIESKKYWSPDLENSSAYNFISAALNAGYSVLSYDRIGVGTSSPVDSHHDAQFQVETQVLNALTTHARHATNATKTALIGHSYGAYLSAASANLTSVDAVVLSGFSGSFANFAPFVAGASWRVAKLQDPERWGHLDAGYLVSADVFAETYVYFAAPYFEQRVAEWSYAVSGEPFAVGELPSLLATYDNFDNVTAPVLIVQGQFDVSACGGDCVGLLGEARKLFGRARLVETVEDLPAGHNLNLHKVAPKAFQMIFDFLAAQGV</sequence>
<comment type="caution">
    <text evidence="4">The sequence shown here is derived from an EMBL/GenBank/DDBJ whole genome shotgun (WGS) entry which is preliminary data.</text>
</comment>
<dbReference type="PANTHER" id="PTHR42886:SF29">
    <property type="entry name" value="PUMMELIG, ISOFORM A"/>
    <property type="match status" value="1"/>
</dbReference>
<feature type="signal peptide" evidence="2">
    <location>
        <begin position="1"/>
        <end position="18"/>
    </location>
</feature>
<dbReference type="Gene3D" id="3.40.50.1820">
    <property type="entry name" value="alpha/beta hydrolase"/>
    <property type="match status" value="1"/>
</dbReference>
<dbReference type="SUPFAM" id="SSF53474">
    <property type="entry name" value="alpha/beta-Hydrolases"/>
    <property type="match status" value="1"/>
</dbReference>
<dbReference type="InterPro" id="IPR000073">
    <property type="entry name" value="AB_hydrolase_1"/>
</dbReference>
<evidence type="ECO:0000313" key="5">
    <source>
        <dbReference type="Proteomes" id="UP000799444"/>
    </source>
</evidence>
<keyword evidence="2" id="KW-0732">Signal</keyword>
<proteinExistence type="inferred from homology"/>
<feature type="chain" id="PRO_5040331431" evidence="2">
    <location>
        <begin position="19"/>
        <end position="362"/>
    </location>
</feature>
<keyword evidence="5" id="KW-1185">Reference proteome</keyword>
<dbReference type="AlphaFoldDB" id="A0A9P4UY43"/>
<dbReference type="Pfam" id="PF12697">
    <property type="entry name" value="Abhydrolase_6"/>
    <property type="match status" value="1"/>
</dbReference>
<dbReference type="OrthoDB" id="190201at2759"/>
<organism evidence="4 5">
    <name type="scientific">Polyplosphaeria fusca</name>
    <dbReference type="NCBI Taxonomy" id="682080"/>
    <lineage>
        <taxon>Eukaryota</taxon>
        <taxon>Fungi</taxon>
        <taxon>Dikarya</taxon>
        <taxon>Ascomycota</taxon>
        <taxon>Pezizomycotina</taxon>
        <taxon>Dothideomycetes</taxon>
        <taxon>Pleosporomycetidae</taxon>
        <taxon>Pleosporales</taxon>
        <taxon>Tetraplosphaeriaceae</taxon>
        <taxon>Polyplosphaeria</taxon>
    </lineage>
</organism>
<evidence type="ECO:0000313" key="4">
    <source>
        <dbReference type="EMBL" id="KAF2728820.1"/>
    </source>
</evidence>
<dbReference type="EMBL" id="ML996265">
    <property type="protein sequence ID" value="KAF2728820.1"/>
    <property type="molecule type" value="Genomic_DNA"/>
</dbReference>
<comment type="similarity">
    <text evidence="1">Belongs to the peptidase S33 family. ABHD4/ABHD5 subfamily.</text>
</comment>
<protein>
    <submittedName>
        <fullName evidence="4">Alpha/beta-hydrolase</fullName>
    </submittedName>
</protein>
<reference evidence="4" key="1">
    <citation type="journal article" date="2020" name="Stud. Mycol.">
        <title>101 Dothideomycetes genomes: a test case for predicting lifestyles and emergence of pathogens.</title>
        <authorList>
            <person name="Haridas S."/>
            <person name="Albert R."/>
            <person name="Binder M."/>
            <person name="Bloem J."/>
            <person name="Labutti K."/>
            <person name="Salamov A."/>
            <person name="Andreopoulos B."/>
            <person name="Baker S."/>
            <person name="Barry K."/>
            <person name="Bills G."/>
            <person name="Bluhm B."/>
            <person name="Cannon C."/>
            <person name="Castanera R."/>
            <person name="Culley D."/>
            <person name="Daum C."/>
            <person name="Ezra D."/>
            <person name="Gonzalez J."/>
            <person name="Henrissat B."/>
            <person name="Kuo A."/>
            <person name="Liang C."/>
            <person name="Lipzen A."/>
            <person name="Lutzoni F."/>
            <person name="Magnuson J."/>
            <person name="Mondo S."/>
            <person name="Nolan M."/>
            <person name="Ohm R."/>
            <person name="Pangilinan J."/>
            <person name="Park H.-J."/>
            <person name="Ramirez L."/>
            <person name="Alfaro M."/>
            <person name="Sun H."/>
            <person name="Tritt A."/>
            <person name="Yoshinaga Y."/>
            <person name="Zwiers L.-H."/>
            <person name="Turgeon B."/>
            <person name="Goodwin S."/>
            <person name="Spatafora J."/>
            <person name="Crous P."/>
            <person name="Grigoriev I."/>
        </authorList>
    </citation>
    <scope>NUCLEOTIDE SEQUENCE</scope>
    <source>
        <strain evidence="4">CBS 125425</strain>
    </source>
</reference>
<dbReference type="Proteomes" id="UP000799444">
    <property type="component" value="Unassembled WGS sequence"/>
</dbReference>
<evidence type="ECO:0000256" key="1">
    <source>
        <dbReference type="ARBA" id="ARBA00038097"/>
    </source>
</evidence>
<evidence type="ECO:0000259" key="3">
    <source>
        <dbReference type="Pfam" id="PF12697"/>
    </source>
</evidence>
<evidence type="ECO:0000256" key="2">
    <source>
        <dbReference type="SAM" id="SignalP"/>
    </source>
</evidence>
<accession>A0A9P4UY43</accession>